<keyword evidence="5" id="KW-1185">Reference proteome</keyword>
<dbReference type="EMBL" id="RXNS01000019">
    <property type="protein sequence ID" value="RTQ99592.1"/>
    <property type="molecule type" value="Genomic_DNA"/>
</dbReference>
<dbReference type="OrthoDB" id="9790815at2"/>
<evidence type="ECO:0000313" key="4">
    <source>
        <dbReference type="EMBL" id="RTQ99592.1"/>
    </source>
</evidence>
<dbReference type="GO" id="GO:0006006">
    <property type="term" value="P:glucose metabolic process"/>
    <property type="evidence" value="ECO:0007669"/>
    <property type="project" value="UniProtKB-KW"/>
</dbReference>
<keyword evidence="2" id="KW-0119">Carbohydrate metabolism</keyword>
<dbReference type="Pfam" id="PF10282">
    <property type="entry name" value="Lactonase"/>
    <property type="match status" value="1"/>
</dbReference>
<dbReference type="InterPro" id="IPR019405">
    <property type="entry name" value="Lactonase_7-beta_prop"/>
</dbReference>
<accession>A0A431V0K5</accession>
<reference evidence="4 5" key="1">
    <citation type="submission" date="2018-12" db="EMBL/GenBank/DDBJ databases">
        <authorList>
            <person name="Yu L."/>
        </authorList>
    </citation>
    <scope>NUCLEOTIDE SEQUENCE [LARGE SCALE GENOMIC DNA]</scope>
    <source>
        <strain evidence="4 5">11S</strain>
    </source>
</reference>
<keyword evidence="2" id="KW-0313">Glucose metabolism</keyword>
<evidence type="ECO:0000256" key="3">
    <source>
        <dbReference type="SAM" id="MobiDB-lite"/>
    </source>
</evidence>
<dbReference type="InterPro" id="IPR015943">
    <property type="entry name" value="WD40/YVTN_repeat-like_dom_sf"/>
</dbReference>
<dbReference type="Gene3D" id="2.130.10.10">
    <property type="entry name" value="YVTN repeat-like/Quinoprotein amine dehydrogenase"/>
    <property type="match status" value="1"/>
</dbReference>
<dbReference type="Proteomes" id="UP000267400">
    <property type="component" value="Unassembled WGS sequence"/>
</dbReference>
<dbReference type="InterPro" id="IPR050282">
    <property type="entry name" value="Cycloisomerase_2"/>
</dbReference>
<dbReference type="InterPro" id="IPR011048">
    <property type="entry name" value="Haem_d1_sf"/>
</dbReference>
<evidence type="ECO:0000313" key="5">
    <source>
        <dbReference type="Proteomes" id="UP000267400"/>
    </source>
</evidence>
<evidence type="ECO:0000256" key="1">
    <source>
        <dbReference type="ARBA" id="ARBA00005564"/>
    </source>
</evidence>
<comment type="caution">
    <text evidence="4">The sequence shown here is derived from an EMBL/GenBank/DDBJ whole genome shotgun (WGS) entry which is preliminary data.</text>
</comment>
<proteinExistence type="inferred from homology"/>
<sequence>MENADFESSFVKASMSRRGLVKCLSFSLGIASIAPAVFLKKANATQAIGKPSMARFVYVGTYSAPNFAPGGKVPSTAEGIYVYKMEQDGSLSLMQVMPAENPSFLEIDQSKSCLYAVNELGQDSAGKPMGRVSSYKIDQKSGELTFINTEPTNGSWPCHLALHPSGKFLFAANYGSGSFPVYPILEDGSIGKVTDIFQSAGNGLGADESRQGGPHAHMVLTNPGGEHVYGVDLGADKVLALDFDESTGQLSPNSVPYLTTASGSGPRHMVFHPNDQLAYVLNELSSSIDVFEFNSERGSFTWVQTESTLPVNSQFGRPDFDPENPGKVPEGSNTTAEIRIHPSGKWLYATNRGMNAIVVFKVNLMTGGISAIEWKDTLGEIPRGMNIDPEGDYLYVGNQNSDLISVFGIDQSTGGLTESLHEINSPVPVDFAFGPIIT</sequence>
<dbReference type="PANTHER" id="PTHR30344">
    <property type="entry name" value="6-PHOSPHOGLUCONOLACTONASE-RELATED"/>
    <property type="match status" value="1"/>
</dbReference>
<dbReference type="AlphaFoldDB" id="A0A431V0K5"/>
<evidence type="ECO:0000256" key="2">
    <source>
        <dbReference type="ARBA" id="ARBA00022526"/>
    </source>
</evidence>
<dbReference type="RefSeq" id="WP_126486313.1">
    <property type="nucleotide sequence ID" value="NZ_RXNS01000019.1"/>
</dbReference>
<organism evidence="4 5">
    <name type="scientific">Halomonas nitroreducens</name>
    <dbReference type="NCBI Taxonomy" id="447425"/>
    <lineage>
        <taxon>Bacteria</taxon>
        <taxon>Pseudomonadati</taxon>
        <taxon>Pseudomonadota</taxon>
        <taxon>Gammaproteobacteria</taxon>
        <taxon>Oceanospirillales</taxon>
        <taxon>Halomonadaceae</taxon>
        <taxon>Halomonas</taxon>
    </lineage>
</organism>
<gene>
    <name evidence="4" type="ORF">EKG36_17090</name>
</gene>
<dbReference type="GO" id="GO:0017057">
    <property type="term" value="F:6-phosphogluconolactonase activity"/>
    <property type="evidence" value="ECO:0007669"/>
    <property type="project" value="TreeGrafter"/>
</dbReference>
<comment type="similarity">
    <text evidence="1">Belongs to the cycloisomerase 2 family.</text>
</comment>
<name>A0A431V0K5_9GAMM</name>
<dbReference type="PANTHER" id="PTHR30344:SF1">
    <property type="entry name" value="6-PHOSPHOGLUCONOLACTONASE"/>
    <property type="match status" value="1"/>
</dbReference>
<dbReference type="GO" id="GO:0005829">
    <property type="term" value="C:cytosol"/>
    <property type="evidence" value="ECO:0007669"/>
    <property type="project" value="TreeGrafter"/>
</dbReference>
<dbReference type="SUPFAM" id="SSF51004">
    <property type="entry name" value="C-terminal (heme d1) domain of cytochrome cd1-nitrite reductase"/>
    <property type="match status" value="1"/>
</dbReference>
<protein>
    <submittedName>
        <fullName evidence="4">Lactonase family protein</fullName>
    </submittedName>
</protein>
<feature type="region of interest" description="Disordered" evidence="3">
    <location>
        <begin position="313"/>
        <end position="334"/>
    </location>
</feature>